<name>A0A2P2Q9B6_RHIMU</name>
<evidence type="ECO:0000313" key="1">
    <source>
        <dbReference type="EMBL" id="MBX63565.1"/>
    </source>
</evidence>
<protein>
    <submittedName>
        <fullName evidence="1">Uncharacterized protein</fullName>
    </submittedName>
</protein>
<sequence length="50" mass="5621">MSQVSNSKSPSKFEYFLTETNLAVTFRLSDQKSQSSNMLNFSLSKISLKA</sequence>
<reference evidence="1" key="1">
    <citation type="submission" date="2018-02" db="EMBL/GenBank/DDBJ databases">
        <title>Rhizophora mucronata_Transcriptome.</title>
        <authorList>
            <person name="Meera S.P."/>
            <person name="Sreeshan A."/>
            <person name="Augustine A."/>
        </authorList>
    </citation>
    <scope>NUCLEOTIDE SEQUENCE</scope>
    <source>
        <tissue evidence="1">Leaf</tissue>
    </source>
</reference>
<accession>A0A2P2Q9B6</accession>
<organism evidence="1">
    <name type="scientific">Rhizophora mucronata</name>
    <name type="common">Asiatic mangrove</name>
    <dbReference type="NCBI Taxonomy" id="61149"/>
    <lineage>
        <taxon>Eukaryota</taxon>
        <taxon>Viridiplantae</taxon>
        <taxon>Streptophyta</taxon>
        <taxon>Embryophyta</taxon>
        <taxon>Tracheophyta</taxon>
        <taxon>Spermatophyta</taxon>
        <taxon>Magnoliopsida</taxon>
        <taxon>eudicotyledons</taxon>
        <taxon>Gunneridae</taxon>
        <taxon>Pentapetalae</taxon>
        <taxon>rosids</taxon>
        <taxon>fabids</taxon>
        <taxon>Malpighiales</taxon>
        <taxon>Rhizophoraceae</taxon>
        <taxon>Rhizophora</taxon>
    </lineage>
</organism>
<dbReference type="EMBL" id="GGEC01083081">
    <property type="protein sequence ID" value="MBX63565.1"/>
    <property type="molecule type" value="Transcribed_RNA"/>
</dbReference>
<dbReference type="AlphaFoldDB" id="A0A2P2Q9B6"/>
<proteinExistence type="predicted"/>